<evidence type="ECO:0000313" key="1">
    <source>
        <dbReference type="EMBL" id="KAB2107059.1"/>
    </source>
</evidence>
<evidence type="ECO:0000313" key="2">
    <source>
        <dbReference type="Proteomes" id="UP000293547"/>
    </source>
</evidence>
<reference evidence="1 2" key="1">
    <citation type="journal article" date="2019" name="bioRxiv">
        <title>Genomics, evolutionary history and diagnostics of the Alternaria alternata species group including apple and Asian pear pathotypes.</title>
        <authorList>
            <person name="Armitage A.D."/>
            <person name="Cockerton H.M."/>
            <person name="Sreenivasaprasad S."/>
            <person name="Woodhall J.W."/>
            <person name="Lane C.R."/>
            <person name="Harrison R.J."/>
            <person name="Clarkson J.P."/>
        </authorList>
    </citation>
    <scope>NUCLEOTIDE SEQUENCE [LARGE SCALE GENOMIC DNA]</scope>
    <source>
        <strain evidence="1 2">FERA 650</strain>
    </source>
</reference>
<gene>
    <name evidence="1" type="ORF">AG0111_0g4855</name>
</gene>
<protein>
    <submittedName>
        <fullName evidence="1">Uncharacterized protein</fullName>
    </submittedName>
</protein>
<sequence>MKSFLILTAFTSSVLASAIQLPNHLMDRDIDPATMNPTLFSVLSVLKTGMPTGPNVPMPTGNSEPDWYQRLPEDVKSLLPSFYPVAPTAQAVVAAATIRVHGHQHTITFIFRTIFRERITNTIFYGPGQCFSHAIEFPFYWC</sequence>
<dbReference type="Proteomes" id="UP000293547">
    <property type="component" value="Unassembled WGS sequence"/>
</dbReference>
<accession>A0ACB6FRM7</accession>
<dbReference type="EMBL" id="PDWZ02000004">
    <property type="protein sequence ID" value="KAB2107059.1"/>
    <property type="molecule type" value="Genomic_DNA"/>
</dbReference>
<keyword evidence="2" id="KW-1185">Reference proteome</keyword>
<proteinExistence type="predicted"/>
<organism evidence="1 2">
    <name type="scientific">Alternaria gaisen</name>
    <dbReference type="NCBI Taxonomy" id="167740"/>
    <lineage>
        <taxon>Eukaryota</taxon>
        <taxon>Fungi</taxon>
        <taxon>Dikarya</taxon>
        <taxon>Ascomycota</taxon>
        <taxon>Pezizomycotina</taxon>
        <taxon>Dothideomycetes</taxon>
        <taxon>Pleosporomycetidae</taxon>
        <taxon>Pleosporales</taxon>
        <taxon>Pleosporineae</taxon>
        <taxon>Pleosporaceae</taxon>
        <taxon>Alternaria</taxon>
        <taxon>Alternaria sect. Alternaria</taxon>
    </lineage>
</organism>
<comment type="caution">
    <text evidence="1">The sequence shown here is derived from an EMBL/GenBank/DDBJ whole genome shotgun (WGS) entry which is preliminary data.</text>
</comment>
<name>A0ACB6FRM7_9PLEO</name>